<evidence type="ECO:0000313" key="6">
    <source>
        <dbReference type="Proteomes" id="UP000220914"/>
    </source>
</evidence>
<proteinExistence type="inferred from homology"/>
<sequence length="350" mass="36330">MYTVAVISGDGIGPEITDAALTVLRATGVELDFVFADAGAAAVDRWDEPVPDQTLEILREADAILKAPLLAPKGTGRITKQRHGRDVVYPSVNNALRRELELFVNVRPVRAYPGVPARAPQIDVVIMREVTEGLYSGIEHTIGDSAAVAVKVVTAGACERLARYAFAWARSKSRRRVTLGHKANVLNLSDGLMLSTTAAVAQANPDIEFGDMMVDAVGLCLAKSPELLDVIILDNQYGDILSDVCGGLAGGIGLAPGANIGERHAMFEAAHGAAPDIAGTGTANPVALILSAGMLLDHLGETAAAKAVEQAVGDVLAVEDTRTPDLGGSADTATVGKAVAARVAELMGRG</sequence>
<dbReference type="RefSeq" id="WP_097940607.1">
    <property type="nucleotide sequence ID" value="NZ_BLKS01000001.1"/>
</dbReference>
<dbReference type="GO" id="GO:0006099">
    <property type="term" value="P:tricarboxylic acid cycle"/>
    <property type="evidence" value="ECO:0007669"/>
    <property type="project" value="TreeGrafter"/>
</dbReference>
<protein>
    <submittedName>
        <fullName evidence="5">Isocitrate dehydrogenase</fullName>
        <ecNumber evidence="5">1.1.1.41</ecNumber>
    </submittedName>
    <submittedName>
        <fullName evidence="4">Isocitrate/isopropylmalate family dehydrogenase</fullName>
    </submittedName>
</protein>
<feature type="domain" description="Isopropylmalate dehydrogenase-like" evidence="3">
    <location>
        <begin position="3"/>
        <end position="339"/>
    </location>
</feature>
<evidence type="ECO:0000313" key="5">
    <source>
        <dbReference type="EMBL" id="PEG38206.1"/>
    </source>
</evidence>
<dbReference type="EC" id="1.1.1.41" evidence="5"/>
<dbReference type="Proteomes" id="UP000220914">
    <property type="component" value="Unassembled WGS sequence"/>
</dbReference>
<reference evidence="5 6" key="1">
    <citation type="submission" date="2017-10" db="EMBL/GenBank/DDBJ databases">
        <title>The new phylogeny of genus Mycobacterium.</title>
        <authorList>
            <person name="Tortoli E."/>
            <person name="Trovato A."/>
            <person name="Cirillo D.M."/>
        </authorList>
    </citation>
    <scope>NUCLEOTIDE SEQUENCE [LARGE SCALE GENOMIC DNA]</scope>
    <source>
        <strain evidence="5 6">CCUG37673</strain>
    </source>
</reference>
<evidence type="ECO:0000256" key="2">
    <source>
        <dbReference type="ARBA" id="ARBA00023002"/>
    </source>
</evidence>
<dbReference type="GO" id="GO:0004449">
    <property type="term" value="F:isocitrate dehydrogenase (NAD+) activity"/>
    <property type="evidence" value="ECO:0007669"/>
    <property type="project" value="UniProtKB-EC"/>
</dbReference>
<dbReference type="PANTHER" id="PTHR11835">
    <property type="entry name" value="DECARBOXYLATING DEHYDROGENASES-ISOCITRATE, ISOPROPYLMALATE, TARTRATE"/>
    <property type="match status" value="1"/>
</dbReference>
<gene>
    <name evidence="5" type="ORF">CQY20_13550</name>
    <name evidence="4" type="ORF">MAGR_07690</name>
</gene>
<reference evidence="4 7" key="2">
    <citation type="journal article" date="2019" name="Emerg. Microbes Infect.">
        <title>Comprehensive subspecies identification of 175 nontuberculous mycobacteria species based on 7547 genomic profiles.</title>
        <authorList>
            <person name="Matsumoto Y."/>
            <person name="Kinjo T."/>
            <person name="Motooka D."/>
            <person name="Nabeya D."/>
            <person name="Jung N."/>
            <person name="Uechi K."/>
            <person name="Horii T."/>
            <person name="Iida T."/>
            <person name="Fujita J."/>
            <person name="Nakamura S."/>
        </authorList>
    </citation>
    <scope>NUCLEOTIDE SEQUENCE [LARGE SCALE GENOMIC DNA]</scope>
    <source>
        <strain evidence="4 7">JCM 6377</strain>
    </source>
</reference>
<evidence type="ECO:0000259" key="3">
    <source>
        <dbReference type="SMART" id="SM01329"/>
    </source>
</evidence>
<comment type="similarity">
    <text evidence="1">Belongs to the isocitrate and isopropylmalate dehydrogenases family.</text>
</comment>
<dbReference type="Proteomes" id="UP000465302">
    <property type="component" value="Unassembled WGS sequence"/>
</dbReference>
<organism evidence="5 6">
    <name type="scientific">Mycolicibacterium agri</name>
    <name type="common">Mycobacterium agri</name>
    <dbReference type="NCBI Taxonomy" id="36811"/>
    <lineage>
        <taxon>Bacteria</taxon>
        <taxon>Bacillati</taxon>
        <taxon>Actinomycetota</taxon>
        <taxon>Actinomycetes</taxon>
        <taxon>Mycobacteriales</taxon>
        <taxon>Mycobacteriaceae</taxon>
        <taxon>Mycolicibacterium</taxon>
    </lineage>
</organism>
<evidence type="ECO:0000313" key="7">
    <source>
        <dbReference type="Proteomes" id="UP000465302"/>
    </source>
</evidence>
<dbReference type="SMART" id="SM01329">
    <property type="entry name" value="Iso_dh"/>
    <property type="match status" value="1"/>
</dbReference>
<dbReference type="SUPFAM" id="SSF53659">
    <property type="entry name" value="Isocitrate/Isopropylmalate dehydrogenase-like"/>
    <property type="match status" value="1"/>
</dbReference>
<dbReference type="EMBL" id="BLKS01000001">
    <property type="protein sequence ID" value="GFG49328.1"/>
    <property type="molecule type" value="Genomic_DNA"/>
</dbReference>
<keyword evidence="2 5" id="KW-0560">Oxidoreductase</keyword>
<dbReference type="PANTHER" id="PTHR11835:SF34">
    <property type="entry name" value="ISOCITRATE DEHYDROGENASE [NAD] SUBUNIT ALPHA, MITOCHONDRIAL"/>
    <property type="match status" value="1"/>
</dbReference>
<evidence type="ECO:0000256" key="1">
    <source>
        <dbReference type="ARBA" id="ARBA00007769"/>
    </source>
</evidence>
<name>A0A2A7N2T1_MYCAG</name>
<dbReference type="GO" id="GO:0006102">
    <property type="term" value="P:isocitrate metabolic process"/>
    <property type="evidence" value="ECO:0007669"/>
    <property type="project" value="TreeGrafter"/>
</dbReference>
<dbReference type="EMBL" id="PDCP01000021">
    <property type="protein sequence ID" value="PEG38206.1"/>
    <property type="molecule type" value="Genomic_DNA"/>
</dbReference>
<dbReference type="InterPro" id="IPR024084">
    <property type="entry name" value="IsoPropMal-DH-like_dom"/>
</dbReference>
<evidence type="ECO:0000313" key="4">
    <source>
        <dbReference type="EMBL" id="GFG49328.1"/>
    </source>
</evidence>
<accession>A0A2A7N2T1</accession>
<dbReference type="AlphaFoldDB" id="A0A2A7N2T1"/>
<dbReference type="Gene3D" id="3.40.718.10">
    <property type="entry name" value="Isopropylmalate Dehydrogenase"/>
    <property type="match status" value="1"/>
</dbReference>
<comment type="caution">
    <text evidence="5">The sequence shown here is derived from an EMBL/GenBank/DDBJ whole genome shotgun (WGS) entry which is preliminary data.</text>
</comment>
<dbReference type="OrthoDB" id="5289857at2"/>
<dbReference type="Pfam" id="PF00180">
    <property type="entry name" value="Iso_dh"/>
    <property type="match status" value="1"/>
</dbReference>
<reference evidence="4" key="3">
    <citation type="submission" date="2020-02" db="EMBL/GenBank/DDBJ databases">
        <authorList>
            <person name="Matsumoto Y."/>
            <person name="Motooka D."/>
            <person name="Nakamura S."/>
        </authorList>
    </citation>
    <scope>NUCLEOTIDE SEQUENCE</scope>
    <source>
        <strain evidence="4">JCM 6377</strain>
    </source>
</reference>
<keyword evidence="6" id="KW-1185">Reference proteome</keyword>